<reference evidence="3 4" key="1">
    <citation type="submission" date="2018-01" db="EMBL/GenBank/DDBJ databases">
        <title>Genome sequence of a Cantenovulum-like bacteria.</title>
        <authorList>
            <person name="Tan W.R."/>
            <person name="Lau N.-S."/>
            <person name="Go F."/>
            <person name="Amirul A.-A.A."/>
        </authorList>
    </citation>
    <scope>NUCLEOTIDE SEQUENCE [LARGE SCALE GENOMIC DNA]</scope>
    <source>
        <strain evidence="3 4">CCB-QB4</strain>
    </source>
</reference>
<dbReference type="OrthoDB" id="5298508at2"/>
<keyword evidence="1" id="KW-0547">Nucleotide-binding</keyword>
<keyword evidence="4" id="KW-1185">Reference proteome</keyword>
<proteinExistence type="predicted"/>
<dbReference type="SUPFAM" id="SSF141371">
    <property type="entry name" value="PilZ domain-like"/>
    <property type="match status" value="1"/>
</dbReference>
<sequence length="122" mass="14164">MDDRRRFTRIVFSAKAKLHLADKTWNVELLDLSLKGALVKTTTPQEFDPHHIYHMEFSLGDAEHVILMSVNITHQEDNQLGLRCHHIDIDSATVLRRMIELNIGNDELLNRDIEHLSHFNEG</sequence>
<evidence type="ECO:0000313" key="3">
    <source>
        <dbReference type="EMBL" id="AWB67641.1"/>
    </source>
</evidence>
<feature type="domain" description="PilZ" evidence="2">
    <location>
        <begin position="3"/>
        <end position="100"/>
    </location>
</feature>
<dbReference type="Pfam" id="PF07238">
    <property type="entry name" value="PilZ"/>
    <property type="match status" value="1"/>
</dbReference>
<evidence type="ECO:0000256" key="1">
    <source>
        <dbReference type="PIRNR" id="PIRNR028141"/>
    </source>
</evidence>
<gene>
    <name evidence="3" type="ORF">C2869_14880</name>
</gene>
<name>A0A2S0VTV1_9ALTE</name>
<dbReference type="Proteomes" id="UP000244441">
    <property type="component" value="Chromosome"/>
</dbReference>
<protein>
    <recommendedName>
        <fullName evidence="1">Cyclic diguanosine monophosphate-binding protein</fullName>
        <shortName evidence="1">c-di-GMP-binding protein</shortName>
    </recommendedName>
    <alternativeName>
        <fullName evidence="1">Pilz domain-containing protein</fullName>
    </alternativeName>
</protein>
<evidence type="ECO:0000313" key="4">
    <source>
        <dbReference type="Proteomes" id="UP000244441"/>
    </source>
</evidence>
<dbReference type="Gene3D" id="2.40.10.220">
    <property type="entry name" value="predicted glycosyltransferase like domains"/>
    <property type="match status" value="1"/>
</dbReference>
<dbReference type="GO" id="GO:0035438">
    <property type="term" value="F:cyclic-di-GMP binding"/>
    <property type="evidence" value="ECO:0007669"/>
    <property type="project" value="InterPro"/>
</dbReference>
<dbReference type="PIRSF" id="PIRSF028141">
    <property type="entry name" value="C-di-GMP_BP_PA4608"/>
    <property type="match status" value="1"/>
</dbReference>
<evidence type="ECO:0000259" key="2">
    <source>
        <dbReference type="Pfam" id="PF07238"/>
    </source>
</evidence>
<dbReference type="KEGG" id="cate:C2869_14880"/>
<dbReference type="InterPro" id="IPR027021">
    <property type="entry name" value="C-di-GMP_BP_PA4608"/>
</dbReference>
<keyword evidence="1" id="KW-0973">c-di-GMP</keyword>
<comment type="function">
    <text evidence="1">Binds the second messenger bis-(3'-5') cyclic dimeric guanosine monophosphate (c-di-GMP). Can bind two c-di-GMP molecules per monomer. May play a role in bacterial second-messenger regulated processes. Binding to c-di-GMP induces a conformational change of the C- and N-termini resulting in the exposure of a highly negative surface on one side of the protein to a possible effector protein.</text>
</comment>
<comment type="subunit">
    <text evidence="1">Monomer in both c-di-GMP-bound and free forms.</text>
</comment>
<dbReference type="RefSeq" id="WP_108603694.1">
    <property type="nucleotide sequence ID" value="NZ_CP026604.1"/>
</dbReference>
<dbReference type="InterPro" id="IPR009875">
    <property type="entry name" value="PilZ_domain"/>
</dbReference>
<accession>A0A2S0VTV1</accession>
<organism evidence="3 4">
    <name type="scientific">Saccharobesus litoralis</name>
    <dbReference type="NCBI Taxonomy" id="2172099"/>
    <lineage>
        <taxon>Bacteria</taxon>
        <taxon>Pseudomonadati</taxon>
        <taxon>Pseudomonadota</taxon>
        <taxon>Gammaproteobacteria</taxon>
        <taxon>Alteromonadales</taxon>
        <taxon>Alteromonadaceae</taxon>
        <taxon>Saccharobesus</taxon>
    </lineage>
</organism>
<dbReference type="AlphaFoldDB" id="A0A2S0VTV1"/>
<dbReference type="EMBL" id="CP026604">
    <property type="protein sequence ID" value="AWB67641.1"/>
    <property type="molecule type" value="Genomic_DNA"/>
</dbReference>